<dbReference type="InterPro" id="IPR036312">
    <property type="entry name" value="Bifun_inhib/LTP/seed_sf"/>
</dbReference>
<keyword evidence="9" id="KW-0449">Lipoprotein</keyword>
<keyword evidence="6" id="KW-0472">Membrane</keyword>
<dbReference type="GO" id="GO:0005886">
    <property type="term" value="C:plasma membrane"/>
    <property type="evidence" value="ECO:0007669"/>
    <property type="project" value="UniProtKB-SubCell"/>
</dbReference>
<feature type="region of interest" description="Disordered" evidence="10">
    <location>
        <begin position="104"/>
        <end position="125"/>
    </location>
</feature>
<protein>
    <recommendedName>
        <fullName evidence="12">Bifunctional inhibitor/plant lipid transfer protein/seed storage helical domain-containing protein</fullName>
    </recommendedName>
</protein>
<evidence type="ECO:0000256" key="3">
    <source>
        <dbReference type="ARBA" id="ARBA00022475"/>
    </source>
</evidence>
<dbReference type="InterPro" id="IPR016140">
    <property type="entry name" value="Bifunc_inhib/LTP/seed_store"/>
</dbReference>
<dbReference type="Pfam" id="PF14368">
    <property type="entry name" value="LTP_2"/>
    <property type="match status" value="1"/>
</dbReference>
<keyword evidence="5 11" id="KW-0732">Signal</keyword>
<dbReference type="PANTHER" id="PTHR33044">
    <property type="entry name" value="BIFUNCTIONAL INHIBITOR/LIPID-TRANSFER PROTEIN/SEED STORAGE 2S ALBUMIN SUPERFAMILY PROTEIN-RELATED"/>
    <property type="match status" value="1"/>
</dbReference>
<proteinExistence type="inferred from homology"/>
<name>A0AAU9SNC0_THLAR</name>
<evidence type="ECO:0000313" key="14">
    <source>
        <dbReference type="Proteomes" id="UP000836841"/>
    </source>
</evidence>
<keyword evidence="3" id="KW-1003">Cell membrane</keyword>
<evidence type="ECO:0000256" key="1">
    <source>
        <dbReference type="ARBA" id="ARBA00004609"/>
    </source>
</evidence>
<evidence type="ECO:0000256" key="7">
    <source>
        <dbReference type="ARBA" id="ARBA00023157"/>
    </source>
</evidence>
<keyword evidence="7" id="KW-1015">Disulfide bond</keyword>
<dbReference type="CDD" id="cd00010">
    <property type="entry name" value="AAI_LTSS"/>
    <property type="match status" value="1"/>
</dbReference>
<keyword evidence="14" id="KW-1185">Reference proteome</keyword>
<evidence type="ECO:0000313" key="13">
    <source>
        <dbReference type="EMBL" id="CAH2067083.1"/>
    </source>
</evidence>
<evidence type="ECO:0000256" key="10">
    <source>
        <dbReference type="SAM" id="MobiDB-lite"/>
    </source>
</evidence>
<dbReference type="EMBL" id="OU466861">
    <property type="protein sequence ID" value="CAH2067083.1"/>
    <property type="molecule type" value="Genomic_DNA"/>
</dbReference>
<dbReference type="InterPro" id="IPR043325">
    <property type="entry name" value="LTSS"/>
</dbReference>
<reference evidence="13 14" key="1">
    <citation type="submission" date="2022-03" db="EMBL/GenBank/DDBJ databases">
        <authorList>
            <person name="Nunn A."/>
            <person name="Chopra R."/>
            <person name="Nunn A."/>
            <person name="Contreras Garrido A."/>
        </authorList>
    </citation>
    <scope>NUCLEOTIDE SEQUENCE [LARGE SCALE GENOMIC DNA]</scope>
</reference>
<evidence type="ECO:0000256" key="6">
    <source>
        <dbReference type="ARBA" id="ARBA00023136"/>
    </source>
</evidence>
<dbReference type="SUPFAM" id="SSF47699">
    <property type="entry name" value="Bifunctional inhibitor/lipid-transfer protein/seed storage 2S albumin"/>
    <property type="match status" value="1"/>
</dbReference>
<organism evidence="13 14">
    <name type="scientific">Thlaspi arvense</name>
    <name type="common">Field penny-cress</name>
    <dbReference type="NCBI Taxonomy" id="13288"/>
    <lineage>
        <taxon>Eukaryota</taxon>
        <taxon>Viridiplantae</taxon>
        <taxon>Streptophyta</taxon>
        <taxon>Embryophyta</taxon>
        <taxon>Tracheophyta</taxon>
        <taxon>Spermatophyta</taxon>
        <taxon>Magnoliopsida</taxon>
        <taxon>eudicotyledons</taxon>
        <taxon>Gunneridae</taxon>
        <taxon>Pentapetalae</taxon>
        <taxon>rosids</taxon>
        <taxon>malvids</taxon>
        <taxon>Brassicales</taxon>
        <taxon>Brassicaceae</taxon>
        <taxon>Thlaspideae</taxon>
        <taxon>Thlaspi</taxon>
    </lineage>
</organism>
<comment type="subcellular location">
    <subcellularLocation>
        <location evidence="1">Cell membrane</location>
        <topology evidence="1">Lipid-anchor</topology>
        <topology evidence="1">GPI-anchor</topology>
    </subcellularLocation>
</comment>
<feature type="chain" id="PRO_5043762412" description="Bifunctional inhibitor/plant lipid transfer protein/seed storage helical domain-containing protein" evidence="11">
    <location>
        <begin position="24"/>
        <end position="125"/>
    </location>
</feature>
<dbReference type="GO" id="GO:0098552">
    <property type="term" value="C:side of membrane"/>
    <property type="evidence" value="ECO:0007669"/>
    <property type="project" value="UniProtKB-KW"/>
</dbReference>
<gene>
    <name evidence="13" type="ORF">TAV2_LOCUS16890</name>
</gene>
<dbReference type="AlphaFoldDB" id="A0AAU9SNC0"/>
<dbReference type="Proteomes" id="UP000836841">
    <property type="component" value="Chromosome 5"/>
</dbReference>
<evidence type="ECO:0000256" key="8">
    <source>
        <dbReference type="ARBA" id="ARBA00023180"/>
    </source>
</evidence>
<evidence type="ECO:0000256" key="4">
    <source>
        <dbReference type="ARBA" id="ARBA00022622"/>
    </source>
</evidence>
<evidence type="ECO:0000256" key="9">
    <source>
        <dbReference type="ARBA" id="ARBA00023288"/>
    </source>
</evidence>
<evidence type="ECO:0000256" key="2">
    <source>
        <dbReference type="ARBA" id="ARBA00009748"/>
    </source>
</evidence>
<comment type="similarity">
    <text evidence="2">Belongs to the plant LTP family.</text>
</comment>
<evidence type="ECO:0000259" key="12">
    <source>
        <dbReference type="Pfam" id="PF14368"/>
    </source>
</evidence>
<feature type="domain" description="Bifunctional inhibitor/plant lipid transfer protein/seed storage helical" evidence="12">
    <location>
        <begin position="14"/>
        <end position="101"/>
    </location>
</feature>
<accession>A0AAU9SNC0</accession>
<dbReference type="Gene3D" id="1.10.110.10">
    <property type="entry name" value="Plant lipid-transfer and hydrophobic proteins"/>
    <property type="match status" value="1"/>
</dbReference>
<keyword evidence="4" id="KW-0336">GPI-anchor</keyword>
<feature type="signal peptide" evidence="11">
    <location>
        <begin position="1"/>
        <end position="23"/>
    </location>
</feature>
<keyword evidence="8" id="KW-0325">Glycoprotein</keyword>
<sequence>MDIGRYLGVVTVIVILYSVKATAQFGEVMRCVEKVMPCRPYMHSESPPPSWCCDTMKEIIENDMTCLCAAFNHPDMLRYIDLTKENALNVLKSCGANYDGSLCTSTTSRDSSSTASSGSTSSGMH</sequence>
<evidence type="ECO:0000256" key="5">
    <source>
        <dbReference type="ARBA" id="ARBA00022729"/>
    </source>
</evidence>
<evidence type="ECO:0000256" key="11">
    <source>
        <dbReference type="SAM" id="SignalP"/>
    </source>
</evidence>